<dbReference type="Proteomes" id="UP000199034">
    <property type="component" value="Unassembled WGS sequence"/>
</dbReference>
<name>A0A1G6S7W2_9ACTN</name>
<dbReference type="AlphaFoldDB" id="A0A1G6S7W2"/>
<dbReference type="EMBL" id="FMZM01000006">
    <property type="protein sequence ID" value="SDD12968.1"/>
    <property type="molecule type" value="Genomic_DNA"/>
</dbReference>
<evidence type="ECO:0000313" key="2">
    <source>
        <dbReference type="Proteomes" id="UP000199034"/>
    </source>
</evidence>
<sequence length="91" mass="10194">MTGPRDPRAERRALIRLHHPDTGGDPEAFARLLAAVDAPVSSEHHPRSVAPTAFTDRLGGGRWRRLGRRAVTRVRVTLPRRLPGSRRYAQI</sequence>
<dbReference type="SUPFAM" id="SSF46565">
    <property type="entry name" value="Chaperone J-domain"/>
    <property type="match status" value="1"/>
</dbReference>
<dbReference type="STRING" id="1045774.SAMN05421872_10654"/>
<proteinExistence type="predicted"/>
<dbReference type="OrthoDB" id="4774400at2"/>
<organism evidence="1 2">
    <name type="scientific">Nocardioides lianchengensis</name>
    <dbReference type="NCBI Taxonomy" id="1045774"/>
    <lineage>
        <taxon>Bacteria</taxon>
        <taxon>Bacillati</taxon>
        <taxon>Actinomycetota</taxon>
        <taxon>Actinomycetes</taxon>
        <taxon>Propionibacteriales</taxon>
        <taxon>Nocardioidaceae</taxon>
        <taxon>Nocardioides</taxon>
    </lineage>
</organism>
<keyword evidence="2" id="KW-1185">Reference proteome</keyword>
<protein>
    <submittedName>
        <fullName evidence="1">Uncharacterized protein</fullName>
    </submittedName>
</protein>
<gene>
    <name evidence="1" type="ORF">SAMN05421872_10654</name>
</gene>
<dbReference type="InterPro" id="IPR036869">
    <property type="entry name" value="J_dom_sf"/>
</dbReference>
<accession>A0A1G6S7W2</accession>
<evidence type="ECO:0000313" key="1">
    <source>
        <dbReference type="EMBL" id="SDD12968.1"/>
    </source>
</evidence>
<reference evidence="1 2" key="1">
    <citation type="submission" date="2016-10" db="EMBL/GenBank/DDBJ databases">
        <authorList>
            <person name="de Groot N.N."/>
        </authorList>
    </citation>
    <scope>NUCLEOTIDE SEQUENCE [LARGE SCALE GENOMIC DNA]</scope>
    <source>
        <strain evidence="1 2">CGMCC 4.6858</strain>
    </source>
</reference>